<evidence type="ECO:0000313" key="3">
    <source>
        <dbReference type="Proteomes" id="UP000035740"/>
    </source>
</evidence>
<dbReference type="Gramene" id="KMS94594">
    <property type="protein sequence ID" value="KMS94594"/>
    <property type="gene ID" value="BVRB_019830"/>
</dbReference>
<accession>A0A0J8B0S4</accession>
<gene>
    <name evidence="2" type="ORF">BVRB_019830</name>
</gene>
<sequence length="218" mass="24499">MQHAIHIACLGNGELCTESIVSQLNLSRPNLQSPSILMVVARDDFRSGKKEVVAGSRIPMSLSGLKYESLCQLKEHVAMKRALRGFIGNTSGIDQRFLWKPIRPGISADVERSQIPLTARLPELDRTSTFAFLSPRRCPEVQGVVKQPPRRSIVAKEPSKRKEGPATSMRTEERTTFDEATPNRLVQKWISAPDEIEQLDVIPKEFRLMKSKGIFVHI</sequence>
<evidence type="ECO:0000313" key="2">
    <source>
        <dbReference type="EMBL" id="KMS94594.1"/>
    </source>
</evidence>
<keyword evidence="3" id="KW-1185">Reference proteome</keyword>
<feature type="region of interest" description="Disordered" evidence="1">
    <location>
        <begin position="144"/>
        <end position="178"/>
    </location>
</feature>
<protein>
    <submittedName>
        <fullName evidence="2">Uncharacterized protein</fullName>
    </submittedName>
</protein>
<dbReference type="Proteomes" id="UP000035740">
    <property type="component" value="Unassembled WGS sequence"/>
</dbReference>
<dbReference type="EMBL" id="KQ092319">
    <property type="protein sequence ID" value="KMS94594.1"/>
    <property type="molecule type" value="Genomic_DNA"/>
</dbReference>
<organism evidence="2 3">
    <name type="scientific">Beta vulgaris subsp. vulgaris</name>
    <name type="common">Beet</name>
    <dbReference type="NCBI Taxonomy" id="3555"/>
    <lineage>
        <taxon>Eukaryota</taxon>
        <taxon>Viridiplantae</taxon>
        <taxon>Streptophyta</taxon>
        <taxon>Embryophyta</taxon>
        <taxon>Tracheophyta</taxon>
        <taxon>Spermatophyta</taxon>
        <taxon>Magnoliopsida</taxon>
        <taxon>eudicotyledons</taxon>
        <taxon>Gunneridae</taxon>
        <taxon>Pentapetalae</taxon>
        <taxon>Caryophyllales</taxon>
        <taxon>Chenopodiaceae</taxon>
        <taxon>Betoideae</taxon>
        <taxon>Beta</taxon>
    </lineage>
</organism>
<proteinExistence type="predicted"/>
<name>A0A0J8B0S4_BETVV</name>
<feature type="compositionally biased region" description="Basic and acidic residues" evidence="1">
    <location>
        <begin position="157"/>
        <end position="177"/>
    </location>
</feature>
<reference evidence="2 3" key="1">
    <citation type="journal article" date="2014" name="Nature">
        <title>The genome of the recently domesticated crop plant sugar beet (Beta vulgaris).</title>
        <authorList>
            <person name="Dohm J.C."/>
            <person name="Minoche A.E."/>
            <person name="Holtgrawe D."/>
            <person name="Capella-Gutierrez S."/>
            <person name="Zakrzewski F."/>
            <person name="Tafer H."/>
            <person name="Rupp O."/>
            <person name="Sorensen T.R."/>
            <person name="Stracke R."/>
            <person name="Reinhardt R."/>
            <person name="Goesmann A."/>
            <person name="Kraft T."/>
            <person name="Schulz B."/>
            <person name="Stadler P.F."/>
            <person name="Schmidt T."/>
            <person name="Gabaldon T."/>
            <person name="Lehrach H."/>
            <person name="Weisshaar B."/>
            <person name="Himmelbauer H."/>
        </authorList>
    </citation>
    <scope>NUCLEOTIDE SEQUENCE [LARGE SCALE GENOMIC DNA]</scope>
    <source>
        <tissue evidence="2">Taproot</tissue>
    </source>
</reference>
<evidence type="ECO:0000256" key="1">
    <source>
        <dbReference type="SAM" id="MobiDB-lite"/>
    </source>
</evidence>
<dbReference type="AlphaFoldDB" id="A0A0J8B0S4"/>